<dbReference type="Gene3D" id="3.40.190.290">
    <property type="match status" value="1"/>
</dbReference>
<evidence type="ECO:0000259" key="5">
    <source>
        <dbReference type="PROSITE" id="PS50931"/>
    </source>
</evidence>
<name>A0A368Z5X2_9RHOB</name>
<organism evidence="6 7">
    <name type="scientific">Paracoccus lutimaris</name>
    <dbReference type="NCBI Taxonomy" id="1490030"/>
    <lineage>
        <taxon>Bacteria</taxon>
        <taxon>Pseudomonadati</taxon>
        <taxon>Pseudomonadota</taxon>
        <taxon>Alphaproteobacteria</taxon>
        <taxon>Rhodobacterales</taxon>
        <taxon>Paracoccaceae</taxon>
        <taxon>Paracoccus</taxon>
    </lineage>
</organism>
<sequence length="291" mass="32149">MEQLAAFAAAAAHGSFSAAARALGKAQSAVSTQIANLEIDLGVELFDRSGRNPVLTPAGARLLPEARVILDRREHLLGVASSFAGHVETRLVVAIDELFPEPAVGEVFADFASRFPHVELELMFPNMEDVGRFVLDGKADLGVMWRQEVLPPELGFLTIGWVPLQLVCGRDHPLAKGPVGWEELKRHRQIMVAGRSEGPEKQRLRVASDVWWIESHWVMLQILRRNVGWALIPRHIIEGSPLAPDLATPALEFDKGDHPVALEMVWHKQRPVGPAAKWLRNRLTATRIALG</sequence>
<dbReference type="GO" id="GO:0003700">
    <property type="term" value="F:DNA-binding transcription factor activity"/>
    <property type="evidence" value="ECO:0007669"/>
    <property type="project" value="InterPro"/>
</dbReference>
<dbReference type="PANTHER" id="PTHR30126">
    <property type="entry name" value="HTH-TYPE TRANSCRIPTIONAL REGULATOR"/>
    <property type="match status" value="1"/>
</dbReference>
<evidence type="ECO:0000313" key="7">
    <source>
        <dbReference type="Proteomes" id="UP000253345"/>
    </source>
</evidence>
<dbReference type="Gene3D" id="1.10.10.10">
    <property type="entry name" value="Winged helix-like DNA-binding domain superfamily/Winged helix DNA-binding domain"/>
    <property type="match status" value="1"/>
</dbReference>
<dbReference type="SUPFAM" id="SSF46785">
    <property type="entry name" value="Winged helix' DNA-binding domain"/>
    <property type="match status" value="1"/>
</dbReference>
<keyword evidence="4" id="KW-0804">Transcription</keyword>
<dbReference type="Proteomes" id="UP000253345">
    <property type="component" value="Unassembled WGS sequence"/>
</dbReference>
<reference evidence="6 7" key="1">
    <citation type="submission" date="2018-07" db="EMBL/GenBank/DDBJ databases">
        <title>Genomic Encyclopedia of Type Strains, Phase III (KMG-III): the genomes of soil and plant-associated and newly described type strains.</title>
        <authorList>
            <person name="Whitman W."/>
        </authorList>
    </citation>
    <scope>NUCLEOTIDE SEQUENCE [LARGE SCALE GENOMIC DNA]</scope>
    <source>
        <strain evidence="6 7">CECT 8525</strain>
    </source>
</reference>
<dbReference type="CDD" id="cd05466">
    <property type="entry name" value="PBP2_LTTR_substrate"/>
    <property type="match status" value="1"/>
</dbReference>
<gene>
    <name evidence="6" type="ORF">DFP89_103182</name>
</gene>
<dbReference type="Pfam" id="PF00126">
    <property type="entry name" value="HTH_1"/>
    <property type="match status" value="1"/>
</dbReference>
<dbReference type="InterPro" id="IPR000847">
    <property type="entry name" value="LysR_HTH_N"/>
</dbReference>
<dbReference type="Pfam" id="PF03466">
    <property type="entry name" value="LysR_substrate"/>
    <property type="match status" value="1"/>
</dbReference>
<dbReference type="GO" id="GO:0000976">
    <property type="term" value="F:transcription cis-regulatory region binding"/>
    <property type="evidence" value="ECO:0007669"/>
    <property type="project" value="TreeGrafter"/>
</dbReference>
<proteinExistence type="inferred from homology"/>
<dbReference type="PANTHER" id="PTHR30126:SF91">
    <property type="entry name" value="LYSR FAMILY TRANSCRIPTIONAL REGULATOR"/>
    <property type="match status" value="1"/>
</dbReference>
<evidence type="ECO:0000256" key="3">
    <source>
        <dbReference type="ARBA" id="ARBA00023125"/>
    </source>
</evidence>
<evidence type="ECO:0000256" key="2">
    <source>
        <dbReference type="ARBA" id="ARBA00023015"/>
    </source>
</evidence>
<feature type="domain" description="HTH lysR-type" evidence="5">
    <location>
        <begin position="1"/>
        <end position="56"/>
    </location>
</feature>
<dbReference type="PROSITE" id="PS50931">
    <property type="entry name" value="HTH_LYSR"/>
    <property type="match status" value="1"/>
</dbReference>
<dbReference type="InterPro" id="IPR005119">
    <property type="entry name" value="LysR_subst-bd"/>
</dbReference>
<comment type="similarity">
    <text evidence="1">Belongs to the LysR transcriptional regulatory family.</text>
</comment>
<keyword evidence="2" id="KW-0805">Transcription regulation</keyword>
<keyword evidence="3 6" id="KW-0238">DNA-binding</keyword>
<protein>
    <submittedName>
        <fullName evidence="6">DNA-binding transcriptional LysR family regulator</fullName>
    </submittedName>
</protein>
<dbReference type="InterPro" id="IPR036390">
    <property type="entry name" value="WH_DNA-bd_sf"/>
</dbReference>
<evidence type="ECO:0000256" key="1">
    <source>
        <dbReference type="ARBA" id="ARBA00009437"/>
    </source>
</evidence>
<evidence type="ECO:0000313" key="6">
    <source>
        <dbReference type="EMBL" id="RCW87178.1"/>
    </source>
</evidence>
<dbReference type="FunFam" id="1.10.10.10:FF:000001">
    <property type="entry name" value="LysR family transcriptional regulator"/>
    <property type="match status" value="1"/>
</dbReference>
<evidence type="ECO:0000256" key="4">
    <source>
        <dbReference type="ARBA" id="ARBA00023163"/>
    </source>
</evidence>
<accession>A0A368Z5X2</accession>
<dbReference type="EMBL" id="QPJL01000003">
    <property type="protein sequence ID" value="RCW87178.1"/>
    <property type="molecule type" value="Genomic_DNA"/>
</dbReference>
<dbReference type="PRINTS" id="PR00039">
    <property type="entry name" value="HTHLYSR"/>
</dbReference>
<dbReference type="SUPFAM" id="SSF53850">
    <property type="entry name" value="Periplasmic binding protein-like II"/>
    <property type="match status" value="1"/>
</dbReference>
<dbReference type="InterPro" id="IPR036388">
    <property type="entry name" value="WH-like_DNA-bd_sf"/>
</dbReference>
<dbReference type="AlphaFoldDB" id="A0A368Z5X2"/>
<comment type="caution">
    <text evidence="6">The sequence shown here is derived from an EMBL/GenBank/DDBJ whole genome shotgun (WGS) entry which is preliminary data.</text>
</comment>
<dbReference type="RefSeq" id="WP_245948597.1">
    <property type="nucleotide sequence ID" value="NZ_QPJL01000003.1"/>
</dbReference>
<keyword evidence="7" id="KW-1185">Reference proteome</keyword>